<organism evidence="2 3">
    <name type="scientific">Paraglomus brasilianum</name>
    <dbReference type="NCBI Taxonomy" id="144538"/>
    <lineage>
        <taxon>Eukaryota</taxon>
        <taxon>Fungi</taxon>
        <taxon>Fungi incertae sedis</taxon>
        <taxon>Mucoromycota</taxon>
        <taxon>Glomeromycotina</taxon>
        <taxon>Glomeromycetes</taxon>
        <taxon>Paraglomerales</taxon>
        <taxon>Paraglomeraceae</taxon>
        <taxon>Paraglomus</taxon>
    </lineage>
</organism>
<keyword evidence="3" id="KW-1185">Reference proteome</keyword>
<gene>
    <name evidence="2" type="ORF">PBRASI_LOCUS6603</name>
</gene>
<accession>A0A9N9BUX9</accession>
<keyword evidence="1" id="KW-0472">Membrane</keyword>
<feature type="transmembrane region" description="Helical" evidence="1">
    <location>
        <begin position="12"/>
        <end position="28"/>
    </location>
</feature>
<evidence type="ECO:0000256" key="1">
    <source>
        <dbReference type="SAM" id="Phobius"/>
    </source>
</evidence>
<keyword evidence="1" id="KW-1133">Transmembrane helix</keyword>
<sequence>MTFTLLPPRRAVYVWVALINYLPYQIWLSKFTIPTANLYNYTLVIRAPNDPDSDYLLEI</sequence>
<proteinExistence type="predicted"/>
<name>A0A9N9BUX9_9GLOM</name>
<dbReference type="AlphaFoldDB" id="A0A9N9BUX9"/>
<keyword evidence="1" id="KW-0812">Transmembrane</keyword>
<protein>
    <submittedName>
        <fullName evidence="2">126_t:CDS:1</fullName>
    </submittedName>
</protein>
<evidence type="ECO:0000313" key="2">
    <source>
        <dbReference type="EMBL" id="CAG8580708.1"/>
    </source>
</evidence>
<comment type="caution">
    <text evidence="2">The sequence shown here is derived from an EMBL/GenBank/DDBJ whole genome shotgun (WGS) entry which is preliminary data.</text>
</comment>
<evidence type="ECO:0000313" key="3">
    <source>
        <dbReference type="Proteomes" id="UP000789739"/>
    </source>
</evidence>
<dbReference type="EMBL" id="CAJVPI010000895">
    <property type="protein sequence ID" value="CAG8580708.1"/>
    <property type="molecule type" value="Genomic_DNA"/>
</dbReference>
<dbReference type="Proteomes" id="UP000789739">
    <property type="component" value="Unassembled WGS sequence"/>
</dbReference>
<reference evidence="2" key="1">
    <citation type="submission" date="2021-06" db="EMBL/GenBank/DDBJ databases">
        <authorList>
            <person name="Kallberg Y."/>
            <person name="Tangrot J."/>
            <person name="Rosling A."/>
        </authorList>
    </citation>
    <scope>NUCLEOTIDE SEQUENCE</scope>
    <source>
        <strain evidence="2">BR232B</strain>
    </source>
</reference>